<gene>
    <name evidence="1" type="ORF">MGG_16801</name>
</gene>
<proteinExistence type="predicted"/>
<dbReference type="VEuPathDB" id="FungiDB:MGG_16801"/>
<sequence>MDTGTVSGQYHYMYHGYLFGLQIAGKEESKPPTEQGPFWQLCSHTPTPGGIHHPKPAGRTVCITRQQPFLLFPASKQASSRDLPDPSSGVRALRHSPLLTWGHGWEGHQGPTHTKRKNPTATLWWESGLGIRSGPGFPALALAWMSMSLFLVTVPIPVPVFGQNSPQGSKYFGLIWVGVKVL</sequence>
<evidence type="ECO:0000313" key="1">
    <source>
        <dbReference type="EMBL" id="EHA52458.1"/>
    </source>
</evidence>
<evidence type="ECO:0000313" key="2">
    <source>
        <dbReference type="Proteomes" id="UP000009058"/>
    </source>
</evidence>
<organism evidence="1 2">
    <name type="scientific">Pyricularia oryzae (strain 70-15 / ATCC MYA-4617 / FGSC 8958)</name>
    <name type="common">Rice blast fungus</name>
    <name type="synonym">Magnaporthe oryzae</name>
    <dbReference type="NCBI Taxonomy" id="242507"/>
    <lineage>
        <taxon>Eukaryota</taxon>
        <taxon>Fungi</taxon>
        <taxon>Dikarya</taxon>
        <taxon>Ascomycota</taxon>
        <taxon>Pezizomycotina</taxon>
        <taxon>Sordariomycetes</taxon>
        <taxon>Sordariomycetidae</taxon>
        <taxon>Magnaporthales</taxon>
        <taxon>Pyriculariaceae</taxon>
        <taxon>Pyricularia</taxon>
    </lineage>
</organism>
<protein>
    <submittedName>
        <fullName evidence="1">Uncharacterized protein</fullName>
    </submittedName>
</protein>
<reference key="2">
    <citation type="submission" date="2011-05" db="EMBL/GenBank/DDBJ databases">
        <title>The Genome Sequence of Magnaporthe oryzae 70-15.</title>
        <authorList>
            <consortium name="The Broad Institute Genome Sequencing Platform"/>
            <person name="Ma L.-J."/>
            <person name="Dead R."/>
            <person name="Young S.K."/>
            <person name="Zeng Q."/>
            <person name="Gargeya S."/>
            <person name="Fitzgerald M."/>
            <person name="Haas B."/>
            <person name="Abouelleil A."/>
            <person name="Alvarado L."/>
            <person name="Arachchi H.M."/>
            <person name="Berlin A."/>
            <person name="Brown A."/>
            <person name="Chapman S.B."/>
            <person name="Chen Z."/>
            <person name="Dunbar C."/>
            <person name="Freedman E."/>
            <person name="Gearin G."/>
            <person name="Gellesch M."/>
            <person name="Goldberg J."/>
            <person name="Griggs A."/>
            <person name="Gujja S."/>
            <person name="Heiman D."/>
            <person name="Howarth C."/>
            <person name="Larson L."/>
            <person name="Lui A."/>
            <person name="MacDonald P.J.P."/>
            <person name="Mehta T."/>
            <person name="Montmayeur A."/>
            <person name="Murphy C."/>
            <person name="Neiman D."/>
            <person name="Pearson M."/>
            <person name="Priest M."/>
            <person name="Roberts A."/>
            <person name="Saif S."/>
            <person name="Shea T."/>
            <person name="Shenoy N."/>
            <person name="Sisk P."/>
            <person name="Stolte C."/>
            <person name="Sykes S."/>
            <person name="Yandava C."/>
            <person name="Wortman J."/>
            <person name="Nusbaum C."/>
            <person name="Birren B."/>
        </authorList>
    </citation>
    <scope>NUCLEOTIDE SEQUENCE</scope>
    <source>
        <strain>70-15</strain>
    </source>
</reference>
<dbReference type="EMBL" id="CM001233">
    <property type="protein sequence ID" value="EHA52458.1"/>
    <property type="molecule type" value="Genomic_DNA"/>
</dbReference>
<dbReference type="OrthoDB" id="10465858at2759"/>
<dbReference type="RefSeq" id="XP_003712265.1">
    <property type="nucleotide sequence ID" value="XM_003712217.1"/>
</dbReference>
<name>G4N1U3_PYRO7</name>
<reference evidence="1 2" key="1">
    <citation type="journal article" date="2005" name="Nature">
        <title>The genome sequence of the rice blast fungus Magnaporthe grisea.</title>
        <authorList>
            <person name="Dean R.A."/>
            <person name="Talbot N.J."/>
            <person name="Ebbole D.J."/>
            <person name="Farman M.L."/>
            <person name="Mitchell T.K."/>
            <person name="Orbach M.J."/>
            <person name="Thon M."/>
            <person name="Kulkarni R."/>
            <person name="Xu J.R."/>
            <person name="Pan H."/>
            <person name="Read N.D."/>
            <person name="Lee Y.H."/>
            <person name="Carbone I."/>
            <person name="Brown D."/>
            <person name="Oh Y.Y."/>
            <person name="Donofrio N."/>
            <person name="Jeong J.S."/>
            <person name="Soanes D.M."/>
            <person name="Djonovic S."/>
            <person name="Kolomiets E."/>
            <person name="Rehmeyer C."/>
            <person name="Li W."/>
            <person name="Harding M."/>
            <person name="Kim S."/>
            <person name="Lebrun M.H."/>
            <person name="Bohnert H."/>
            <person name="Coughlan S."/>
            <person name="Butler J."/>
            <person name="Calvo S."/>
            <person name="Ma L.J."/>
            <person name="Nicol R."/>
            <person name="Purcell S."/>
            <person name="Nusbaum C."/>
            <person name="Galagan J.E."/>
            <person name="Birren B.W."/>
        </authorList>
    </citation>
    <scope>NUCLEOTIDE SEQUENCE [LARGE SCALE GENOMIC DNA]</scope>
    <source>
        <strain evidence="2">70-15 / ATCC MYA-4617 / FGSC 8958</strain>
    </source>
</reference>
<dbReference type="GeneID" id="12984955"/>
<keyword evidence="2" id="KW-1185">Reference proteome</keyword>
<dbReference type="Proteomes" id="UP000009058">
    <property type="component" value="Chromosome 3"/>
</dbReference>
<dbReference type="AlphaFoldDB" id="G4N1U3"/>
<dbReference type="HOGENOM" id="CLU_1482269_0_0_1"/>
<dbReference type="InParanoid" id="G4N1U3"/>
<dbReference type="KEGG" id="mgr:MGG_16801"/>
<accession>G4N1U3</accession>